<comment type="function">
    <text evidence="9">Required for the formation of a threonylcarbamoyl group on adenosine at position 37 (t(6)A37) in tRNAs that read codons beginning with adenine. Catalyzes the conversion of L-threonine, HCO(3)(-)/CO(2) and ATP to give threonylcarbamoyl-AMP (TC-AMP) as the acyladenylate intermediate, with the release of diphosphate.</text>
</comment>
<gene>
    <name evidence="9 11" type="primary">tsaC</name>
    <name evidence="11" type="ORF">MECH1_V1_0161</name>
</gene>
<dbReference type="PROSITE" id="PS51163">
    <property type="entry name" value="YRDC"/>
    <property type="match status" value="1"/>
</dbReference>
<keyword evidence="5 9" id="KW-0548">Nucleotidyltransferase</keyword>
<dbReference type="EMBL" id="OZ026884">
    <property type="protein sequence ID" value="CAL1238942.1"/>
    <property type="molecule type" value="Genomic_DNA"/>
</dbReference>
<dbReference type="PANTHER" id="PTHR17490">
    <property type="entry name" value="SUA5"/>
    <property type="match status" value="1"/>
</dbReference>
<sequence>MLRPMKASCRRNRPAEFRIPPVSEFRLAEAARCLRRGGVVAYPTEGVYGLGCDPLNAAAVTQVLRLKRRPAAKGFVLIAADWGQIEPYLDLPDPGLRDRLQAAWPGPITFVVPVAEWVPVWLRGEQSGLAVRITAHPVAAALCRWFGRPLLSTSANRTGQPPARTALAVRRRFPPGELILVPGRVGGLAGPTPIHDALSGRRLR</sequence>
<evidence type="ECO:0000313" key="11">
    <source>
        <dbReference type="EMBL" id="CAL1238942.1"/>
    </source>
</evidence>
<dbReference type="InterPro" id="IPR023535">
    <property type="entry name" value="TC-AMP_synthase"/>
</dbReference>
<dbReference type="HAMAP" id="MF_01852">
    <property type="entry name" value="TsaC"/>
    <property type="match status" value="1"/>
</dbReference>
<dbReference type="Pfam" id="PF01300">
    <property type="entry name" value="Sua5_yciO_yrdC"/>
    <property type="match status" value="1"/>
</dbReference>
<proteinExistence type="inferred from homology"/>
<dbReference type="Proteomes" id="UP001497493">
    <property type="component" value="Chromosome"/>
</dbReference>
<accession>A0ABM9NEB3</accession>
<dbReference type="InterPro" id="IPR050156">
    <property type="entry name" value="TC-AMP_synthase_SUA5"/>
</dbReference>
<evidence type="ECO:0000259" key="10">
    <source>
        <dbReference type="PROSITE" id="PS51163"/>
    </source>
</evidence>
<evidence type="ECO:0000256" key="7">
    <source>
        <dbReference type="ARBA" id="ARBA00022840"/>
    </source>
</evidence>
<comment type="catalytic activity">
    <reaction evidence="8 9">
        <text>L-threonine + hydrogencarbonate + ATP = L-threonylcarbamoyladenylate + diphosphate + H2O</text>
        <dbReference type="Rhea" id="RHEA:36407"/>
        <dbReference type="ChEBI" id="CHEBI:15377"/>
        <dbReference type="ChEBI" id="CHEBI:17544"/>
        <dbReference type="ChEBI" id="CHEBI:30616"/>
        <dbReference type="ChEBI" id="CHEBI:33019"/>
        <dbReference type="ChEBI" id="CHEBI:57926"/>
        <dbReference type="ChEBI" id="CHEBI:73682"/>
        <dbReference type="EC" id="2.7.7.87"/>
    </reaction>
</comment>
<keyword evidence="12" id="KW-1185">Reference proteome</keyword>
<dbReference type="EC" id="2.7.7.87" evidence="9"/>
<evidence type="ECO:0000256" key="2">
    <source>
        <dbReference type="ARBA" id="ARBA00022490"/>
    </source>
</evidence>
<evidence type="ECO:0000256" key="8">
    <source>
        <dbReference type="ARBA" id="ARBA00048366"/>
    </source>
</evidence>
<feature type="domain" description="YrdC-like" evidence="10">
    <location>
        <begin position="24"/>
        <end position="204"/>
    </location>
</feature>
<keyword evidence="2 9" id="KW-0963">Cytoplasm</keyword>
<reference evidence="11 12" key="1">
    <citation type="submission" date="2024-04" db="EMBL/GenBank/DDBJ databases">
        <authorList>
            <person name="Cremers G."/>
        </authorList>
    </citation>
    <scope>NUCLEOTIDE SEQUENCE [LARGE SCALE GENOMIC DNA]</scope>
    <source>
        <strain evidence="11">MeCH1-AG</strain>
    </source>
</reference>
<dbReference type="PANTHER" id="PTHR17490:SF18">
    <property type="entry name" value="THREONYLCARBAMOYL-AMP SYNTHASE"/>
    <property type="match status" value="1"/>
</dbReference>
<keyword evidence="6 9" id="KW-0547">Nucleotide-binding</keyword>
<dbReference type="InterPro" id="IPR017945">
    <property type="entry name" value="DHBP_synth_RibB-like_a/b_dom"/>
</dbReference>
<comment type="similarity">
    <text evidence="9">Belongs to the SUA5 family. TsaC subfamily.</text>
</comment>
<keyword evidence="4 9" id="KW-0819">tRNA processing</keyword>
<keyword evidence="7 9" id="KW-0067">ATP-binding</keyword>
<evidence type="ECO:0000256" key="4">
    <source>
        <dbReference type="ARBA" id="ARBA00022694"/>
    </source>
</evidence>
<dbReference type="SUPFAM" id="SSF55821">
    <property type="entry name" value="YrdC/RibB"/>
    <property type="match status" value="1"/>
</dbReference>
<comment type="subcellular location">
    <subcellularLocation>
        <location evidence="1 9">Cytoplasm</location>
    </subcellularLocation>
</comment>
<dbReference type="GO" id="GO:0061710">
    <property type="term" value="F:L-threonylcarbamoyladenylate synthase"/>
    <property type="evidence" value="ECO:0007669"/>
    <property type="project" value="UniProtKB-EC"/>
</dbReference>
<dbReference type="Gene3D" id="3.90.870.10">
    <property type="entry name" value="DHBP synthase"/>
    <property type="match status" value="1"/>
</dbReference>
<protein>
    <recommendedName>
        <fullName evidence="9">Threonylcarbamoyl-AMP synthase</fullName>
        <shortName evidence="9">TC-AMP synthase</shortName>
        <ecNumber evidence="9">2.7.7.87</ecNumber>
    </recommendedName>
    <alternativeName>
        <fullName evidence="9">L-threonylcarbamoyladenylate synthase</fullName>
    </alternativeName>
    <alternativeName>
        <fullName evidence="9">t(6)A37 threonylcarbamoyladenosine biosynthesis protein TsaC</fullName>
    </alternativeName>
    <alternativeName>
        <fullName evidence="9">tRNA threonylcarbamoyladenosine biosynthesis protein TsaC</fullName>
    </alternativeName>
</protein>
<evidence type="ECO:0000256" key="1">
    <source>
        <dbReference type="ARBA" id="ARBA00004496"/>
    </source>
</evidence>
<evidence type="ECO:0000256" key="5">
    <source>
        <dbReference type="ARBA" id="ARBA00022695"/>
    </source>
</evidence>
<dbReference type="InterPro" id="IPR006070">
    <property type="entry name" value="Sua5-like_dom"/>
</dbReference>
<name>A0ABM9NEB3_9GAMM</name>
<evidence type="ECO:0000256" key="3">
    <source>
        <dbReference type="ARBA" id="ARBA00022679"/>
    </source>
</evidence>
<keyword evidence="3 9" id="KW-0808">Transferase</keyword>
<evidence type="ECO:0000313" key="12">
    <source>
        <dbReference type="Proteomes" id="UP001497493"/>
    </source>
</evidence>
<organism evidence="11 12">
    <name type="scientific">Candidatus Methylocalor cossyra</name>
    <dbReference type="NCBI Taxonomy" id="3108543"/>
    <lineage>
        <taxon>Bacteria</taxon>
        <taxon>Pseudomonadati</taxon>
        <taxon>Pseudomonadota</taxon>
        <taxon>Gammaproteobacteria</taxon>
        <taxon>Methylococcales</taxon>
        <taxon>Methylococcaceae</taxon>
        <taxon>Candidatus Methylocalor</taxon>
    </lineage>
</organism>
<evidence type="ECO:0000256" key="6">
    <source>
        <dbReference type="ARBA" id="ARBA00022741"/>
    </source>
</evidence>
<evidence type="ECO:0000256" key="9">
    <source>
        <dbReference type="HAMAP-Rule" id="MF_01852"/>
    </source>
</evidence>